<dbReference type="Proteomes" id="UP000294980">
    <property type="component" value="Unassembled WGS sequence"/>
</dbReference>
<feature type="region of interest" description="Disordered" evidence="1">
    <location>
        <begin position="105"/>
        <end position="128"/>
    </location>
</feature>
<evidence type="ECO:0000313" key="2">
    <source>
        <dbReference type="EMBL" id="TCO77839.1"/>
    </source>
</evidence>
<dbReference type="OrthoDB" id="9149570at2"/>
<organism evidence="2 3">
    <name type="scientific">Chromatocurvus halotolerans</name>
    <dbReference type="NCBI Taxonomy" id="1132028"/>
    <lineage>
        <taxon>Bacteria</taxon>
        <taxon>Pseudomonadati</taxon>
        <taxon>Pseudomonadota</taxon>
        <taxon>Gammaproteobacteria</taxon>
        <taxon>Cellvibrionales</taxon>
        <taxon>Halieaceae</taxon>
        <taxon>Chromatocurvus</taxon>
    </lineage>
</organism>
<evidence type="ECO:0008006" key="4">
    <source>
        <dbReference type="Google" id="ProtNLM"/>
    </source>
</evidence>
<comment type="caution">
    <text evidence="2">The sequence shown here is derived from an EMBL/GenBank/DDBJ whole genome shotgun (WGS) entry which is preliminary data.</text>
</comment>
<name>A0A4R2L1U4_9GAMM</name>
<reference evidence="2 3" key="1">
    <citation type="submission" date="2019-03" db="EMBL/GenBank/DDBJ databases">
        <title>Genomic Encyclopedia of Type Strains, Phase IV (KMG-IV): sequencing the most valuable type-strain genomes for metagenomic binning, comparative biology and taxonomic classification.</title>
        <authorList>
            <person name="Goeker M."/>
        </authorList>
    </citation>
    <scope>NUCLEOTIDE SEQUENCE [LARGE SCALE GENOMIC DNA]</scope>
    <source>
        <strain evidence="2 3">DSM 23344</strain>
    </source>
</reference>
<dbReference type="AlphaFoldDB" id="A0A4R2L1U4"/>
<accession>A0A4R2L1U4</accession>
<keyword evidence="3" id="KW-1185">Reference proteome</keyword>
<dbReference type="EMBL" id="SLWX01000002">
    <property type="protein sequence ID" value="TCO77839.1"/>
    <property type="molecule type" value="Genomic_DNA"/>
</dbReference>
<evidence type="ECO:0000313" key="3">
    <source>
        <dbReference type="Proteomes" id="UP000294980"/>
    </source>
</evidence>
<protein>
    <recommendedName>
        <fullName evidence="4">Helix-turn-helix protein</fullName>
    </recommendedName>
</protein>
<dbReference type="RefSeq" id="WP_117314698.1">
    <property type="nucleotide sequence ID" value="NZ_QQSW01000001.1"/>
</dbReference>
<sequence>MTQTIRRAARRHQYVIVDPRAVEDVRLSWAARGLLAYLLSRPNDWRVLVNDLKKRGDLRRDGIYKLLRELRTAGYVSFEPTRDCRGRTRGGTYIVSEVPHTALPEAVTPDTASPRPADPGALPTTDFHSLTTTITTPTTTQRQVKEGAMGECLQFPDWLQEDIKIKALRLLSGFDSAAAQLVIDEWTGAWAAGEIRVSELGYLNALVKCCRDGTMSPRHAVQGHSLVDNDR</sequence>
<gene>
    <name evidence="2" type="ORF">EV688_102299</name>
</gene>
<proteinExistence type="predicted"/>
<evidence type="ECO:0000256" key="1">
    <source>
        <dbReference type="SAM" id="MobiDB-lite"/>
    </source>
</evidence>